<reference evidence="2 3" key="1">
    <citation type="journal article" date="2015" name="Genome Announc.">
        <title>Genome Assemblies of Three Soil-Associated Devosia species: D. insulae, D. limi, and D. soli.</title>
        <authorList>
            <person name="Hassan Y.I."/>
            <person name="Lepp D."/>
            <person name="Zhou T."/>
        </authorList>
    </citation>
    <scope>NUCLEOTIDE SEQUENCE [LARGE SCALE GENOMIC DNA]</scope>
    <source>
        <strain evidence="2 3">DS-56</strain>
    </source>
</reference>
<accession>A0A1E5XPX6</accession>
<dbReference type="AlphaFoldDB" id="A0A1E5XPX6"/>
<dbReference type="RefSeq" id="WP_069910140.1">
    <property type="nucleotide sequence ID" value="NZ_LAJE02000193.1"/>
</dbReference>
<sequence length="116" mass="12186">MKTSALGLAALLVVGGLSVPAFAASEDSSFDSDFLVTQLNQKGIAATDVYENTDNVIRAVVKQADGSSTFEYFYKDTLTPVKASVGGNTRVLSKIDTGARTAPANEGSLLVDNFFD</sequence>
<evidence type="ECO:0000313" key="3">
    <source>
        <dbReference type="Proteomes" id="UP000095463"/>
    </source>
</evidence>
<dbReference type="Proteomes" id="UP000095463">
    <property type="component" value="Unassembled WGS sequence"/>
</dbReference>
<organism evidence="2 3">
    <name type="scientific">Devosia insulae DS-56</name>
    <dbReference type="NCBI Taxonomy" id="1116389"/>
    <lineage>
        <taxon>Bacteria</taxon>
        <taxon>Pseudomonadati</taxon>
        <taxon>Pseudomonadota</taxon>
        <taxon>Alphaproteobacteria</taxon>
        <taxon>Hyphomicrobiales</taxon>
        <taxon>Devosiaceae</taxon>
        <taxon>Devosia</taxon>
    </lineage>
</organism>
<feature type="signal peptide" evidence="1">
    <location>
        <begin position="1"/>
        <end position="23"/>
    </location>
</feature>
<feature type="chain" id="PRO_5009190381" description="PepSY domain-containing protein" evidence="1">
    <location>
        <begin position="24"/>
        <end position="116"/>
    </location>
</feature>
<evidence type="ECO:0000313" key="2">
    <source>
        <dbReference type="EMBL" id="OEO30656.1"/>
    </source>
</evidence>
<keyword evidence="1" id="KW-0732">Signal</keyword>
<name>A0A1E5XPX6_9HYPH</name>
<protein>
    <recommendedName>
        <fullName evidence="4">PepSY domain-containing protein</fullName>
    </recommendedName>
</protein>
<gene>
    <name evidence="2" type="ORF">VW23_020190</name>
</gene>
<evidence type="ECO:0000256" key="1">
    <source>
        <dbReference type="SAM" id="SignalP"/>
    </source>
</evidence>
<dbReference type="OrthoDB" id="7951125at2"/>
<evidence type="ECO:0008006" key="4">
    <source>
        <dbReference type="Google" id="ProtNLM"/>
    </source>
</evidence>
<comment type="caution">
    <text evidence="2">The sequence shown here is derived from an EMBL/GenBank/DDBJ whole genome shotgun (WGS) entry which is preliminary data.</text>
</comment>
<dbReference type="EMBL" id="LAJE02000193">
    <property type="protein sequence ID" value="OEO30656.1"/>
    <property type="molecule type" value="Genomic_DNA"/>
</dbReference>
<proteinExistence type="predicted"/>
<keyword evidence="3" id="KW-1185">Reference proteome</keyword>